<dbReference type="InterPro" id="IPR005545">
    <property type="entry name" value="YCII"/>
</dbReference>
<dbReference type="InterPro" id="IPR011008">
    <property type="entry name" value="Dimeric_a/b-barrel"/>
</dbReference>
<evidence type="ECO:0000313" key="3">
    <source>
        <dbReference type="EMBL" id="MBI3630920.1"/>
    </source>
</evidence>
<organism evidence="3 4">
    <name type="scientific">Candidatus Sungiibacteriota bacterium</name>
    <dbReference type="NCBI Taxonomy" id="2750080"/>
    <lineage>
        <taxon>Bacteria</taxon>
        <taxon>Candidatus Sungiibacteriota</taxon>
    </lineage>
</organism>
<name>A0A932QY09_9BACT</name>
<comment type="similarity">
    <text evidence="1">Belongs to the YciI family.</text>
</comment>
<protein>
    <recommendedName>
        <fullName evidence="2">YCII-related domain-containing protein</fullName>
    </recommendedName>
</protein>
<dbReference type="AlphaFoldDB" id="A0A932QY09"/>
<dbReference type="Gene3D" id="3.30.70.1060">
    <property type="entry name" value="Dimeric alpha+beta barrel"/>
    <property type="match status" value="1"/>
</dbReference>
<dbReference type="EMBL" id="JACQCR010000026">
    <property type="protein sequence ID" value="MBI3630920.1"/>
    <property type="molecule type" value="Genomic_DNA"/>
</dbReference>
<accession>A0A932QY09</accession>
<gene>
    <name evidence="3" type="ORF">HY221_01105</name>
</gene>
<proteinExistence type="inferred from homology"/>
<feature type="domain" description="YCII-related" evidence="2">
    <location>
        <begin position="8"/>
        <end position="89"/>
    </location>
</feature>
<dbReference type="SUPFAM" id="SSF54909">
    <property type="entry name" value="Dimeric alpha+beta barrel"/>
    <property type="match status" value="1"/>
</dbReference>
<sequence>MKQFIIIAYDYKDDGAYERRMAARTAHMNGVNTLRANGNIACGIAITDDNEKMIGSVMVMNFPSREQFDTWLKTEPYVTGKVWDSVTVLNGKLPPAFEDLILKKAA</sequence>
<evidence type="ECO:0000256" key="1">
    <source>
        <dbReference type="ARBA" id="ARBA00007689"/>
    </source>
</evidence>
<dbReference type="PANTHER" id="PTHR33606:SF3">
    <property type="entry name" value="PROTEIN YCII"/>
    <property type="match status" value="1"/>
</dbReference>
<dbReference type="InterPro" id="IPR051807">
    <property type="entry name" value="Sec-metab_biosynth-assoc"/>
</dbReference>
<dbReference type="Pfam" id="PF03795">
    <property type="entry name" value="YCII"/>
    <property type="match status" value="1"/>
</dbReference>
<reference evidence="3" key="1">
    <citation type="submission" date="2020-07" db="EMBL/GenBank/DDBJ databases">
        <title>Huge and variable diversity of episymbiotic CPR bacteria and DPANN archaea in groundwater ecosystems.</title>
        <authorList>
            <person name="He C.Y."/>
            <person name="Keren R."/>
            <person name="Whittaker M."/>
            <person name="Farag I.F."/>
            <person name="Doudna J."/>
            <person name="Cate J.H.D."/>
            <person name="Banfield J.F."/>
        </authorList>
    </citation>
    <scope>NUCLEOTIDE SEQUENCE</scope>
    <source>
        <strain evidence="3">NC_groundwater_973_Pr1_S-0.2um_54_13</strain>
    </source>
</reference>
<evidence type="ECO:0000259" key="2">
    <source>
        <dbReference type="Pfam" id="PF03795"/>
    </source>
</evidence>
<evidence type="ECO:0000313" key="4">
    <source>
        <dbReference type="Proteomes" id="UP000753196"/>
    </source>
</evidence>
<dbReference type="PANTHER" id="PTHR33606">
    <property type="entry name" value="PROTEIN YCII"/>
    <property type="match status" value="1"/>
</dbReference>
<dbReference type="Proteomes" id="UP000753196">
    <property type="component" value="Unassembled WGS sequence"/>
</dbReference>
<comment type="caution">
    <text evidence="3">The sequence shown here is derived from an EMBL/GenBank/DDBJ whole genome shotgun (WGS) entry which is preliminary data.</text>
</comment>